<dbReference type="Gene3D" id="2.40.50.1020">
    <property type="entry name" value="LytTr DNA-binding domain"/>
    <property type="match status" value="1"/>
</dbReference>
<dbReference type="RefSeq" id="WP_379859139.1">
    <property type="nucleotide sequence ID" value="NZ_JBHZQA010000017.1"/>
</dbReference>
<evidence type="ECO:0000313" key="1">
    <source>
        <dbReference type="EMBL" id="MFE3849398.1"/>
    </source>
</evidence>
<accession>A0ABW6HRZ1</accession>
<dbReference type="Proteomes" id="UP001600039">
    <property type="component" value="Unassembled WGS sequence"/>
</dbReference>
<gene>
    <name evidence="1" type="ORF">ACFX5D_15665</name>
</gene>
<dbReference type="EMBL" id="JBHZQA010000017">
    <property type="protein sequence ID" value="MFE3849398.1"/>
    <property type="molecule type" value="Genomic_DNA"/>
</dbReference>
<organism evidence="1 2">
    <name type="scientific">Flavobacterium fructosi</name>
    <dbReference type="NCBI Taxonomy" id="3230416"/>
    <lineage>
        <taxon>Bacteria</taxon>
        <taxon>Pseudomonadati</taxon>
        <taxon>Bacteroidota</taxon>
        <taxon>Flavobacteriia</taxon>
        <taxon>Flavobacteriales</taxon>
        <taxon>Flavobacteriaceae</taxon>
        <taxon>Flavobacterium</taxon>
    </lineage>
</organism>
<protein>
    <submittedName>
        <fullName evidence="1">Uncharacterized protein</fullName>
    </submittedName>
</protein>
<comment type="caution">
    <text evidence="1">The sequence shown here is derived from an EMBL/GenBank/DDBJ whole genome shotgun (WGS) entry which is preliminary data.</text>
</comment>
<keyword evidence="2" id="KW-1185">Reference proteome</keyword>
<reference evidence="1 2" key="1">
    <citation type="submission" date="2024-06" db="EMBL/GenBank/DDBJ databases">
        <title>Flavobacterium spp. isolated from glacier.</title>
        <authorList>
            <person name="Han D."/>
        </authorList>
    </citation>
    <scope>NUCLEOTIDE SEQUENCE [LARGE SCALE GENOMIC DNA]</scope>
    <source>
        <strain evidence="1 2">LB3P45</strain>
    </source>
</reference>
<sequence>MVKINLDRYKLLAANIANQNAGKERIVFPSKTGFEGVQTDTIVFCKSDGAYTTIHTLDKKHFTSKSFKDSCELLHSPNFFVSL</sequence>
<name>A0ABW6HRZ1_9FLAO</name>
<evidence type="ECO:0000313" key="2">
    <source>
        <dbReference type="Proteomes" id="UP001600039"/>
    </source>
</evidence>
<proteinExistence type="predicted"/>